<dbReference type="EMBL" id="LADI01004454">
    <property type="protein sequence ID" value="KPJ20594.1"/>
    <property type="molecule type" value="Genomic_DNA"/>
</dbReference>
<proteinExistence type="predicted"/>
<evidence type="ECO:0000313" key="3">
    <source>
        <dbReference type="Proteomes" id="UP000053268"/>
    </source>
</evidence>
<feature type="transmembrane region" description="Helical" evidence="1">
    <location>
        <begin position="41"/>
        <end position="62"/>
    </location>
</feature>
<protein>
    <submittedName>
        <fullName evidence="2">Uncharacterized protein</fullName>
    </submittedName>
</protein>
<dbReference type="AlphaFoldDB" id="A0A0N0PEW6"/>
<accession>A0A0N0PEW6</accession>
<keyword evidence="1" id="KW-1133">Transmembrane helix</keyword>
<dbReference type="Proteomes" id="UP000053268">
    <property type="component" value="Unassembled WGS sequence"/>
</dbReference>
<sequence length="72" mass="8327">MLLNLVKELADIEDLENKISPTQVVYFDYLNLFLLTYSTSVAQIVDILIGLCAIITVLYYLWIVGYSKFILY</sequence>
<keyword evidence="1" id="KW-0812">Transmembrane</keyword>
<evidence type="ECO:0000313" key="2">
    <source>
        <dbReference type="EMBL" id="KPJ20594.1"/>
    </source>
</evidence>
<evidence type="ECO:0000256" key="1">
    <source>
        <dbReference type="SAM" id="Phobius"/>
    </source>
</evidence>
<gene>
    <name evidence="2" type="ORF">RR46_00051</name>
</gene>
<reference evidence="2 3" key="1">
    <citation type="journal article" date="2015" name="Nat. Commun.">
        <title>Outbred genome sequencing and CRISPR/Cas9 gene editing in butterflies.</title>
        <authorList>
            <person name="Li X."/>
            <person name="Fan D."/>
            <person name="Zhang W."/>
            <person name="Liu G."/>
            <person name="Zhang L."/>
            <person name="Zhao L."/>
            <person name="Fang X."/>
            <person name="Chen L."/>
            <person name="Dong Y."/>
            <person name="Chen Y."/>
            <person name="Ding Y."/>
            <person name="Zhao R."/>
            <person name="Feng M."/>
            <person name="Zhu Y."/>
            <person name="Feng Y."/>
            <person name="Jiang X."/>
            <person name="Zhu D."/>
            <person name="Xiang H."/>
            <person name="Feng X."/>
            <person name="Li S."/>
            <person name="Wang J."/>
            <person name="Zhang G."/>
            <person name="Kronforst M.R."/>
            <person name="Wang W."/>
        </authorList>
    </citation>
    <scope>NUCLEOTIDE SEQUENCE [LARGE SCALE GENOMIC DNA]</scope>
    <source>
        <strain evidence="2">Ya'a_city_454_Px</strain>
        <tissue evidence="2">Whole body</tissue>
    </source>
</reference>
<keyword evidence="3" id="KW-1185">Reference proteome</keyword>
<comment type="caution">
    <text evidence="2">The sequence shown here is derived from an EMBL/GenBank/DDBJ whole genome shotgun (WGS) entry which is preliminary data.</text>
</comment>
<organism evidence="2 3">
    <name type="scientific">Papilio xuthus</name>
    <name type="common">Asian swallowtail butterfly</name>
    <dbReference type="NCBI Taxonomy" id="66420"/>
    <lineage>
        <taxon>Eukaryota</taxon>
        <taxon>Metazoa</taxon>
        <taxon>Ecdysozoa</taxon>
        <taxon>Arthropoda</taxon>
        <taxon>Hexapoda</taxon>
        <taxon>Insecta</taxon>
        <taxon>Pterygota</taxon>
        <taxon>Neoptera</taxon>
        <taxon>Endopterygota</taxon>
        <taxon>Lepidoptera</taxon>
        <taxon>Glossata</taxon>
        <taxon>Ditrysia</taxon>
        <taxon>Papilionoidea</taxon>
        <taxon>Papilionidae</taxon>
        <taxon>Papilioninae</taxon>
        <taxon>Papilio</taxon>
    </lineage>
</organism>
<keyword evidence="1" id="KW-0472">Membrane</keyword>
<name>A0A0N0PEW6_PAPXU</name>